<dbReference type="OrthoDB" id="1476984at2759"/>
<dbReference type="Gene3D" id="3.20.20.70">
    <property type="entry name" value="Aldolase class I"/>
    <property type="match status" value="1"/>
</dbReference>
<dbReference type="EMBL" id="PKPP01012641">
    <property type="protein sequence ID" value="PWA42075.1"/>
    <property type="molecule type" value="Genomic_DNA"/>
</dbReference>
<comment type="caution">
    <text evidence="1">The sequence shown here is derived from an EMBL/GenBank/DDBJ whole genome shotgun (WGS) entry which is preliminary data.</text>
</comment>
<evidence type="ECO:0000313" key="1">
    <source>
        <dbReference type="EMBL" id="PWA42075.1"/>
    </source>
</evidence>
<name>A0A2U1KZ89_ARTAN</name>
<proteinExistence type="predicted"/>
<protein>
    <submittedName>
        <fullName evidence="1">Uncharacterized protein</fullName>
    </submittedName>
</protein>
<keyword evidence="2" id="KW-1185">Reference proteome</keyword>
<evidence type="ECO:0000313" key="2">
    <source>
        <dbReference type="Proteomes" id="UP000245207"/>
    </source>
</evidence>
<sequence>MVEVQVEPSDPPMFKHNQILKAKVGTKEKTTTLLASRCNSIEHSKEPTRTVGGVQYIATLKNPFPHIPLVASQGITIGAYNLLTHQKTTEVVANNPARPALKMTCFDPNTFSPVTQLTRLASFSKL</sequence>
<reference evidence="1 2" key="1">
    <citation type="journal article" date="2018" name="Mol. Plant">
        <title>The genome of Artemisia annua provides insight into the evolution of Asteraceae family and artemisinin biosynthesis.</title>
        <authorList>
            <person name="Shen Q."/>
            <person name="Zhang L."/>
            <person name="Liao Z."/>
            <person name="Wang S."/>
            <person name="Yan T."/>
            <person name="Shi P."/>
            <person name="Liu M."/>
            <person name="Fu X."/>
            <person name="Pan Q."/>
            <person name="Wang Y."/>
            <person name="Lv Z."/>
            <person name="Lu X."/>
            <person name="Zhang F."/>
            <person name="Jiang W."/>
            <person name="Ma Y."/>
            <person name="Chen M."/>
            <person name="Hao X."/>
            <person name="Li L."/>
            <person name="Tang Y."/>
            <person name="Lv G."/>
            <person name="Zhou Y."/>
            <person name="Sun X."/>
            <person name="Brodelius P.E."/>
            <person name="Rose J.K.C."/>
            <person name="Tang K."/>
        </authorList>
    </citation>
    <scope>NUCLEOTIDE SEQUENCE [LARGE SCALE GENOMIC DNA]</scope>
    <source>
        <strain evidence="2">cv. Huhao1</strain>
        <tissue evidence="1">Leaf</tissue>
    </source>
</reference>
<dbReference type="Proteomes" id="UP000245207">
    <property type="component" value="Unassembled WGS sequence"/>
</dbReference>
<accession>A0A2U1KZ89</accession>
<dbReference type="InterPro" id="IPR013785">
    <property type="entry name" value="Aldolase_TIM"/>
</dbReference>
<gene>
    <name evidence="1" type="ORF">CTI12_AA545290</name>
</gene>
<dbReference type="AlphaFoldDB" id="A0A2U1KZ89"/>
<organism evidence="1 2">
    <name type="scientific">Artemisia annua</name>
    <name type="common">Sweet wormwood</name>
    <dbReference type="NCBI Taxonomy" id="35608"/>
    <lineage>
        <taxon>Eukaryota</taxon>
        <taxon>Viridiplantae</taxon>
        <taxon>Streptophyta</taxon>
        <taxon>Embryophyta</taxon>
        <taxon>Tracheophyta</taxon>
        <taxon>Spermatophyta</taxon>
        <taxon>Magnoliopsida</taxon>
        <taxon>eudicotyledons</taxon>
        <taxon>Gunneridae</taxon>
        <taxon>Pentapetalae</taxon>
        <taxon>asterids</taxon>
        <taxon>campanulids</taxon>
        <taxon>Asterales</taxon>
        <taxon>Asteraceae</taxon>
        <taxon>Asteroideae</taxon>
        <taxon>Anthemideae</taxon>
        <taxon>Artemisiinae</taxon>
        <taxon>Artemisia</taxon>
    </lineage>
</organism>